<evidence type="ECO:0000256" key="2">
    <source>
        <dbReference type="ARBA" id="ARBA00004496"/>
    </source>
</evidence>
<evidence type="ECO:0000259" key="10">
    <source>
        <dbReference type="PROSITE" id="PS50860"/>
    </source>
</evidence>
<dbReference type="EnsemblMetazoa" id="GMOY000500-RA">
    <property type="protein sequence ID" value="GMOY000500-PA"/>
    <property type="gene ID" value="GMOY000500"/>
</dbReference>
<evidence type="ECO:0000256" key="4">
    <source>
        <dbReference type="ARBA" id="ARBA00022490"/>
    </source>
</evidence>
<dbReference type="InterPro" id="IPR018165">
    <property type="entry name" value="Ala-tRNA-synth_IIc_core"/>
</dbReference>
<evidence type="ECO:0000313" key="11">
    <source>
        <dbReference type="EnsemblMetazoa" id="GMOY000500-PA"/>
    </source>
</evidence>
<sequence>MVFKCQEDSFLKQFTTKVVNCEPALLQWCPPGLTEVQELQGFNVILEDTILFPEGGGQPCDYGTINGEPVRSVTRRGSEAVHFVESTKSFEEGTQVQQRLDWQRRLDHMQQHSGQHLITELFDSEFNYETNSWWLGSEMCYIELNTKHLLSRESLDLIESKANDIIIEGKEVKVVLVDPASAEMDGVRARNLPKDVEGPVRVIRIDGQRDNMCCGTHVSNLSQLQSIKLLFAEKTKTGINVYFVAGLRVIKRLGDCFQREQQLNLAFKGGPTQHLELLQKLQNNLKATRKSFQKVLKDLAIVEAEKLEAMPRPLPKYFSLHRKDGIEVEFINTFLRHAPEEIGLYFLTVSEAPVGNSPTKGHMVLRGQPNLVDHFSIKFLKILDGKGSGKEGNFQGKINNVKEIPECEALLDEYFQPEKSFPVNIGEFLFNEYSGCLADASPWKPFKMPKRAEKTRIFKTKIIERNKKKLEKDAEKTTEEKDLSSDELDENYDKRSSKGSHVNQIDRLLVDNSQSLIWRASHYVFPAFNVTLCPHDNREVLPLYPSCQVLAPHPIYVANKQCETIDLCHKRSMTREFYRKRLITTRTTYQRAVQSKFNITIENLFSLW</sequence>
<evidence type="ECO:0000256" key="8">
    <source>
        <dbReference type="ARBA" id="ARBA00053555"/>
    </source>
</evidence>
<proteinExistence type="inferred from homology"/>
<dbReference type="GO" id="GO:0002196">
    <property type="term" value="F:Ser-tRNA(Ala) deacylase activity"/>
    <property type="evidence" value="ECO:0007669"/>
    <property type="project" value="TreeGrafter"/>
</dbReference>
<evidence type="ECO:0000313" key="12">
    <source>
        <dbReference type="Proteomes" id="UP000092444"/>
    </source>
</evidence>
<evidence type="ECO:0000256" key="1">
    <source>
        <dbReference type="ARBA" id="ARBA00001947"/>
    </source>
</evidence>
<dbReference type="SUPFAM" id="SSF50447">
    <property type="entry name" value="Translation proteins"/>
    <property type="match status" value="1"/>
</dbReference>
<dbReference type="InterPro" id="IPR018164">
    <property type="entry name" value="Ala-tRNA-synth_IIc_N"/>
</dbReference>
<comment type="cofactor">
    <cofactor evidence="1">
        <name>Zn(2+)</name>
        <dbReference type="ChEBI" id="CHEBI:29105"/>
    </cofactor>
</comment>
<keyword evidence="12" id="KW-1185">Reference proteome</keyword>
<dbReference type="PANTHER" id="PTHR43462:SF1">
    <property type="entry name" value="ALANYL-TRNA EDITING PROTEIN AARSD1"/>
    <property type="match status" value="1"/>
</dbReference>
<evidence type="ECO:0000256" key="9">
    <source>
        <dbReference type="SAM" id="MobiDB-lite"/>
    </source>
</evidence>
<dbReference type="InterPro" id="IPR009000">
    <property type="entry name" value="Transl_B-barrel_sf"/>
</dbReference>
<comment type="subcellular location">
    <subcellularLocation>
        <location evidence="2">Cytoplasm</location>
    </subcellularLocation>
</comment>
<dbReference type="FunFam" id="2.40.30.130:FF:000003">
    <property type="entry name" value="alanyl-tRNA editing protein Aarsd1"/>
    <property type="match status" value="1"/>
</dbReference>
<evidence type="ECO:0000256" key="3">
    <source>
        <dbReference type="ARBA" id="ARBA00008429"/>
    </source>
</evidence>
<dbReference type="Gene3D" id="3.30.980.10">
    <property type="entry name" value="Threonyl-trna Synthetase, Chain A, domain 2"/>
    <property type="match status" value="1"/>
</dbReference>
<evidence type="ECO:0000256" key="6">
    <source>
        <dbReference type="ARBA" id="ARBA00022833"/>
    </source>
</evidence>
<keyword evidence="7" id="KW-0648">Protein biosynthesis</keyword>
<dbReference type="GO" id="GO:0006419">
    <property type="term" value="P:alanyl-tRNA aminoacylation"/>
    <property type="evidence" value="ECO:0007669"/>
    <property type="project" value="InterPro"/>
</dbReference>
<dbReference type="VEuPathDB" id="VectorBase:GMOY000500"/>
<organism evidence="11 12">
    <name type="scientific">Glossina morsitans morsitans</name>
    <name type="common">Savannah tsetse fly</name>
    <dbReference type="NCBI Taxonomy" id="37546"/>
    <lineage>
        <taxon>Eukaryota</taxon>
        <taxon>Metazoa</taxon>
        <taxon>Ecdysozoa</taxon>
        <taxon>Arthropoda</taxon>
        <taxon>Hexapoda</taxon>
        <taxon>Insecta</taxon>
        <taxon>Pterygota</taxon>
        <taxon>Neoptera</taxon>
        <taxon>Endopterygota</taxon>
        <taxon>Diptera</taxon>
        <taxon>Brachycera</taxon>
        <taxon>Muscomorpha</taxon>
        <taxon>Hippoboscoidea</taxon>
        <taxon>Glossinidae</taxon>
        <taxon>Glossina</taxon>
    </lineage>
</organism>
<keyword evidence="6" id="KW-0862">Zinc</keyword>
<dbReference type="InterPro" id="IPR051335">
    <property type="entry name" value="Alanyl-tRNA_Editing_Enzymes"/>
</dbReference>
<dbReference type="Gene3D" id="2.40.30.130">
    <property type="match status" value="1"/>
</dbReference>
<dbReference type="GO" id="GO:0046872">
    <property type="term" value="F:metal ion binding"/>
    <property type="evidence" value="ECO:0007669"/>
    <property type="project" value="UniProtKB-KW"/>
</dbReference>
<evidence type="ECO:0000256" key="7">
    <source>
        <dbReference type="ARBA" id="ARBA00022917"/>
    </source>
</evidence>
<keyword evidence="5" id="KW-0479">Metal-binding</keyword>
<dbReference type="PANTHER" id="PTHR43462">
    <property type="entry name" value="ALANYL-TRNA EDITING PROTEIN"/>
    <property type="match status" value="1"/>
</dbReference>
<dbReference type="AlphaFoldDB" id="A0A1B0FAF1"/>
<dbReference type="SMART" id="SM00863">
    <property type="entry name" value="tRNA_SAD"/>
    <property type="match status" value="1"/>
</dbReference>
<dbReference type="STRING" id="37546.A0A1B0FAF1"/>
<comment type="function">
    <text evidence="8">Functions in trans to edit the amino acid moiety from incorrectly charged tRNA(Ala).</text>
</comment>
<dbReference type="GO" id="GO:0005737">
    <property type="term" value="C:cytoplasm"/>
    <property type="evidence" value="ECO:0007669"/>
    <property type="project" value="UniProtKB-SubCell"/>
</dbReference>
<dbReference type="PhylomeDB" id="A0A1B0FAF1"/>
<reference evidence="11" key="1">
    <citation type="submission" date="2020-05" db="UniProtKB">
        <authorList>
            <consortium name="EnsemblMetazoa"/>
        </authorList>
    </citation>
    <scope>IDENTIFICATION</scope>
    <source>
        <strain evidence="11">Yale</strain>
    </source>
</reference>
<accession>A0A1B0FAF1</accession>
<dbReference type="GO" id="GO:0003676">
    <property type="term" value="F:nucleic acid binding"/>
    <property type="evidence" value="ECO:0007669"/>
    <property type="project" value="InterPro"/>
</dbReference>
<dbReference type="InterPro" id="IPR012947">
    <property type="entry name" value="tRNA_SAD"/>
</dbReference>
<dbReference type="EMBL" id="CCAG010008637">
    <property type="status" value="NOT_ANNOTATED_CDS"/>
    <property type="molecule type" value="Genomic_DNA"/>
</dbReference>
<dbReference type="GO" id="GO:0005524">
    <property type="term" value="F:ATP binding"/>
    <property type="evidence" value="ECO:0007669"/>
    <property type="project" value="InterPro"/>
</dbReference>
<dbReference type="FunFam" id="3.30.980.10:FF:000007">
    <property type="entry name" value="alanyl-tRNA editing protein Aarsd1"/>
    <property type="match status" value="1"/>
</dbReference>
<dbReference type="PROSITE" id="PS50860">
    <property type="entry name" value="AA_TRNA_LIGASE_II_ALA"/>
    <property type="match status" value="1"/>
</dbReference>
<dbReference type="Pfam" id="PF01411">
    <property type="entry name" value="tRNA-synt_2c"/>
    <property type="match status" value="1"/>
</dbReference>
<feature type="domain" description="Alanyl-transfer RNA synthetases family profile" evidence="10">
    <location>
        <begin position="1"/>
        <end position="239"/>
    </location>
</feature>
<dbReference type="Proteomes" id="UP000092444">
    <property type="component" value="Unassembled WGS sequence"/>
</dbReference>
<protein>
    <recommendedName>
        <fullName evidence="10">Alanyl-transfer RNA synthetases family profile domain-containing protein</fullName>
    </recommendedName>
</protein>
<dbReference type="Pfam" id="PF07973">
    <property type="entry name" value="tRNA_SAD"/>
    <property type="match status" value="1"/>
</dbReference>
<name>A0A1B0FAF1_GLOMM</name>
<keyword evidence="4" id="KW-0963">Cytoplasm</keyword>
<evidence type="ECO:0000256" key="5">
    <source>
        <dbReference type="ARBA" id="ARBA00022723"/>
    </source>
</evidence>
<dbReference type="GO" id="GO:0004813">
    <property type="term" value="F:alanine-tRNA ligase activity"/>
    <property type="evidence" value="ECO:0007669"/>
    <property type="project" value="InterPro"/>
</dbReference>
<dbReference type="SUPFAM" id="SSF55186">
    <property type="entry name" value="ThrRS/AlaRS common domain"/>
    <property type="match status" value="1"/>
</dbReference>
<feature type="compositionally biased region" description="Basic and acidic residues" evidence="9">
    <location>
        <begin position="470"/>
        <end position="484"/>
    </location>
</feature>
<feature type="region of interest" description="Disordered" evidence="9">
    <location>
        <begin position="470"/>
        <end position="498"/>
    </location>
</feature>
<dbReference type="InterPro" id="IPR018163">
    <property type="entry name" value="Thr/Ala-tRNA-synth_IIc_edit"/>
</dbReference>
<comment type="similarity">
    <text evidence="3">Belongs to the class-II aminoacyl-tRNA synthetase family. Alax-L subfamily.</text>
</comment>